<protein>
    <submittedName>
        <fullName evidence="7">Outer membrane protein assembly factor BamA</fullName>
    </submittedName>
</protein>
<dbReference type="AlphaFoldDB" id="A0A1G9PZI6"/>
<reference evidence="7 8" key="1">
    <citation type="submission" date="2016-10" db="EMBL/GenBank/DDBJ databases">
        <authorList>
            <person name="de Groot N.N."/>
        </authorList>
    </citation>
    <scope>NUCLEOTIDE SEQUENCE [LARGE SCALE GENOMIC DNA]</scope>
    <source>
        <strain evidence="7 8">DSM 21668</strain>
    </source>
</reference>
<dbReference type="Pfam" id="PF01103">
    <property type="entry name" value="Omp85"/>
    <property type="match status" value="1"/>
</dbReference>
<evidence type="ECO:0000256" key="5">
    <source>
        <dbReference type="ARBA" id="ARBA00023237"/>
    </source>
</evidence>
<dbReference type="RefSeq" id="WP_245689914.1">
    <property type="nucleotide sequence ID" value="NZ_FNGS01000004.1"/>
</dbReference>
<dbReference type="InterPro" id="IPR000184">
    <property type="entry name" value="Bac_surfAg_D15"/>
</dbReference>
<sequence>MRTRKHIRTLTLLTGTLLLMAGCRVGKYLPKDEKLYDGADIQLVSDANVLSKTEKTALTEQMLEMARPKTNKQIFGFPYKVWLYYVIGEPKKDSSFRASLRRKLGEPPIFATSRSISANSGVWKSFLENEGYFHSSVEGSLVEKGYKAKGVYKVNVLPRYTIDSVGFLSDTIAVGKDFREAGKNTLLRPTRPYRLDNIKLERERITQEFKRKGYYYFTPDYVAVLADTATGNHKTRLYLALKPDMPDAAGRKYYIRNVYVYPNYTLAGAAQDTNRQEAVRTTAGFFVVDSSRAYDERLFHSVIGFKPGRRYNSRVQDVSLSRLINLGTFKFVRNRFAPDVQGDSTVLDVHYYLTPLPKKSLRLEIAGTSKSNNLTGSQLTLSWKNRNLFRRAELLTINGTAGIEVQLGAGSKGVTNYSYGLDATLTFPRLVSPLRIDYDRRQILPKTNITVGYQQIVRSQLYDLNSFSGSLSYSFRGNNQTEHTLTPLSLTFVKTSNFGDRFYELLTDPTVSAQYLALIQGNQLIPSSLYTLHWNSAPQAGSAWSRQFVFNAEASGNVVSLFTKDKDFDGKKDLFGSPFSQFLRADIDSRHYYKLTPSITWASRLFAGAGISYGNSTYLPFVKQYFSGGSNSIRAFRPRGIGPGRVIKQDSLQTTLLQDGGGDIKLELNTELRMKFNKYFQGALFVDAGNVWMYKDETLYGQEAVFSKDFYKEVAVGTGVGLRIDVTYFVLRFDLAFPIRKPWLPEGDRWTFKDIRFGDTDWRRKNLILNIAVGYPF</sequence>
<name>A0A1G9PZI6_9BACT</name>
<proteinExistence type="predicted"/>
<dbReference type="STRING" id="563176.SAMN04488090_2396"/>
<dbReference type="InterPro" id="IPR039910">
    <property type="entry name" value="D15-like"/>
</dbReference>
<evidence type="ECO:0000313" key="8">
    <source>
        <dbReference type="Proteomes" id="UP000198901"/>
    </source>
</evidence>
<gene>
    <name evidence="7" type="ORF">SAMN04488090_2396</name>
</gene>
<keyword evidence="8" id="KW-1185">Reference proteome</keyword>
<evidence type="ECO:0000256" key="2">
    <source>
        <dbReference type="ARBA" id="ARBA00022692"/>
    </source>
</evidence>
<dbReference type="PROSITE" id="PS51257">
    <property type="entry name" value="PROKAR_LIPOPROTEIN"/>
    <property type="match status" value="1"/>
</dbReference>
<evidence type="ECO:0000256" key="4">
    <source>
        <dbReference type="ARBA" id="ARBA00023136"/>
    </source>
</evidence>
<dbReference type="Proteomes" id="UP000198901">
    <property type="component" value="Unassembled WGS sequence"/>
</dbReference>
<comment type="subcellular location">
    <subcellularLocation>
        <location evidence="1">Membrane</location>
    </subcellularLocation>
</comment>
<dbReference type="Gene3D" id="2.40.160.50">
    <property type="entry name" value="membrane protein fhac: a member of the omp85/tpsb transporter family"/>
    <property type="match status" value="1"/>
</dbReference>
<feature type="domain" description="Bacterial surface antigen (D15)" evidence="6">
    <location>
        <begin position="555"/>
        <end position="752"/>
    </location>
</feature>
<keyword evidence="3" id="KW-0732">Signal</keyword>
<dbReference type="PANTHER" id="PTHR12815:SF47">
    <property type="entry name" value="TRANSLOCATION AND ASSEMBLY MODULE SUBUNIT TAMA"/>
    <property type="match status" value="1"/>
</dbReference>
<keyword evidence="2" id="KW-0812">Transmembrane</keyword>
<dbReference type="GO" id="GO:0019867">
    <property type="term" value="C:outer membrane"/>
    <property type="evidence" value="ECO:0007669"/>
    <property type="project" value="InterPro"/>
</dbReference>
<dbReference type="EMBL" id="FNGS01000004">
    <property type="protein sequence ID" value="SDM04149.1"/>
    <property type="molecule type" value="Genomic_DNA"/>
</dbReference>
<keyword evidence="5" id="KW-0998">Cell outer membrane</keyword>
<evidence type="ECO:0000256" key="3">
    <source>
        <dbReference type="ARBA" id="ARBA00022729"/>
    </source>
</evidence>
<accession>A0A1G9PZI6</accession>
<dbReference type="PANTHER" id="PTHR12815">
    <property type="entry name" value="SORTING AND ASSEMBLY MACHINERY SAMM50 PROTEIN FAMILY MEMBER"/>
    <property type="match status" value="1"/>
</dbReference>
<evidence type="ECO:0000256" key="1">
    <source>
        <dbReference type="ARBA" id="ARBA00004370"/>
    </source>
</evidence>
<evidence type="ECO:0000313" key="7">
    <source>
        <dbReference type="EMBL" id="SDM04149.1"/>
    </source>
</evidence>
<evidence type="ECO:0000259" key="6">
    <source>
        <dbReference type="Pfam" id="PF01103"/>
    </source>
</evidence>
<organism evidence="7 8">
    <name type="scientific">Siphonobacter aquaeclarae</name>
    <dbReference type="NCBI Taxonomy" id="563176"/>
    <lineage>
        <taxon>Bacteria</taxon>
        <taxon>Pseudomonadati</taxon>
        <taxon>Bacteroidota</taxon>
        <taxon>Cytophagia</taxon>
        <taxon>Cytophagales</taxon>
        <taxon>Cytophagaceae</taxon>
        <taxon>Siphonobacter</taxon>
    </lineage>
</organism>
<keyword evidence="4" id="KW-0472">Membrane</keyword>